<dbReference type="AlphaFoldDB" id="A0A4R5QJW5"/>
<dbReference type="InterPro" id="IPR011050">
    <property type="entry name" value="Pectin_lyase_fold/virulence"/>
</dbReference>
<evidence type="ECO:0000313" key="3">
    <source>
        <dbReference type="Proteomes" id="UP000295096"/>
    </source>
</evidence>
<dbReference type="Proteomes" id="UP000295096">
    <property type="component" value="Unassembled WGS sequence"/>
</dbReference>
<dbReference type="OrthoDB" id="7273921at2"/>
<feature type="domain" description="Rhamnogalacturonase A/B/Epimerase-like pectate lyase" evidence="1">
    <location>
        <begin position="53"/>
        <end position="113"/>
    </location>
</feature>
<gene>
    <name evidence="2" type="ORF">E2C06_06500</name>
</gene>
<dbReference type="InterPro" id="IPR012334">
    <property type="entry name" value="Pectin_lyas_fold"/>
</dbReference>
<protein>
    <recommendedName>
        <fullName evidence="1">Rhamnogalacturonase A/B/Epimerase-like pectate lyase domain-containing protein</fullName>
    </recommendedName>
</protein>
<name>A0A4R5QJW5_9PROT</name>
<dbReference type="EMBL" id="SMSJ01000005">
    <property type="protein sequence ID" value="TDH63476.1"/>
    <property type="molecule type" value="Genomic_DNA"/>
</dbReference>
<reference evidence="2 3" key="1">
    <citation type="journal article" date="2016" name="J. Microbiol.">
        <title>Dankookia rubra gen. nov., sp. nov., an alphaproteobacterium isolated from sediment of a shallow stream.</title>
        <authorList>
            <person name="Kim W.H."/>
            <person name="Kim D.H."/>
            <person name="Kang K."/>
            <person name="Ahn T.Y."/>
        </authorList>
    </citation>
    <scope>NUCLEOTIDE SEQUENCE [LARGE SCALE GENOMIC DNA]</scope>
    <source>
        <strain evidence="2 3">JCM30602</strain>
    </source>
</reference>
<dbReference type="SUPFAM" id="SSF51126">
    <property type="entry name" value="Pectin lyase-like"/>
    <property type="match status" value="1"/>
</dbReference>
<comment type="caution">
    <text evidence="2">The sequence shown here is derived from an EMBL/GenBank/DDBJ whole genome shotgun (WGS) entry which is preliminary data.</text>
</comment>
<dbReference type="Gene3D" id="2.160.20.10">
    <property type="entry name" value="Single-stranded right-handed beta-helix, Pectin lyase-like"/>
    <property type="match status" value="1"/>
</dbReference>
<organism evidence="2 3">
    <name type="scientific">Dankookia rubra</name>
    <dbReference type="NCBI Taxonomy" id="1442381"/>
    <lineage>
        <taxon>Bacteria</taxon>
        <taxon>Pseudomonadati</taxon>
        <taxon>Pseudomonadota</taxon>
        <taxon>Alphaproteobacteria</taxon>
        <taxon>Acetobacterales</taxon>
        <taxon>Roseomonadaceae</taxon>
        <taxon>Dankookia</taxon>
    </lineage>
</organism>
<sequence>MPDVRISELPAAASAADADLAPLVQSSGATLETRRATVAQLRNAVLADRGAHVRDYGAVGDGVTNDAPAIQAAINDLKTKGGGTLSFGPRVYRIASAILLSDVTIRLQGAGFTEGPSPGQGTWLQVDRTGFTPFTFTGVLARGSAVRDIAVTQSHTAAQNAAWAPTNYDFVFRVEDCLGGVDFDNVMLSNVARGIYARNSGRLDIRRLRGQVLRTGVEIDQCYDIPRIHSVHFWPFWSSDNNIIRWQQANADAMVFRRCDGVFIDQAFALGYRSMFRFASSGSGITTKFYIGQAYTDFCQYGVWVEANGTDGQIANLTHQGEIFNAGGPPLAGGSGILVNASNTRVQVANLRIDAVEDNAVRIAGSGNRMDVFSLRCVRYNYRNNGATAISLADSGAAAVNQLYLGSPPLLESGNGGALVNTTTNATLALGAPAGRAARPGLALGSADTGLFQPTSGALAAAAGGAELLRASAGAITLGAAPGGHALEVATPLAGANRLVVTGGGTGTAVAVQAQGADANIDLMLAGNGSGLVRGTTAAATDDSTALATTAWVRAQGYSTASGGGGIGAVSSVAGRAGDVVLTSADIGGFGAAAAAAAAAPVASVAGRTGAVTLTSTDIGGFGAAAAAAAPVASVAGRTGTVTLTSADIGGFGAAAAAAAPVASVAGRTGAVTLTSADIDGFGAAAAAAAPVASVAGRSGAVALGIADIAGAAPLASPAFTGSPTAPTPAATDSSTALATTAWAWSRPAQLQLADATIAGGNARGANATDWQGIRSLASQVAAGAQATIGGGGGNTASATAATVAGGNSNTAGGQYGWVPGGFQADSRGNYARGAWAAGRFASNGDAQAGEFVLRRQTTDATAAVLTADGLPPGAANLANLPNNGTYAARLLVVARQTGGTAGTLGDSASWTRDILVRRGTGAAATVFITPGSPTLNAPNNGGDTAANAGWKMGVGADTTNGGIAVTVTGEANKTINWVARILSVEVVG</sequence>
<dbReference type="Pfam" id="PF12708">
    <property type="entry name" value="Pect-lyase_RHGA_epim"/>
    <property type="match status" value="1"/>
</dbReference>
<accession>A0A4R5QJW5</accession>
<dbReference type="RefSeq" id="WP_133287773.1">
    <property type="nucleotide sequence ID" value="NZ_SMSJ01000005.1"/>
</dbReference>
<proteinExistence type="predicted"/>
<keyword evidence="3" id="KW-1185">Reference proteome</keyword>
<dbReference type="InterPro" id="IPR024535">
    <property type="entry name" value="RHGA/B-epi-like_pectate_lyase"/>
</dbReference>
<evidence type="ECO:0000313" key="2">
    <source>
        <dbReference type="EMBL" id="TDH63476.1"/>
    </source>
</evidence>
<evidence type="ECO:0000259" key="1">
    <source>
        <dbReference type="Pfam" id="PF12708"/>
    </source>
</evidence>